<feature type="region of interest" description="Disordered" evidence="6">
    <location>
        <begin position="1"/>
        <end position="29"/>
    </location>
</feature>
<feature type="transmembrane region" description="Helical" evidence="7">
    <location>
        <begin position="192"/>
        <end position="213"/>
    </location>
</feature>
<dbReference type="PANTHER" id="PTHR43791">
    <property type="entry name" value="PERMEASE-RELATED"/>
    <property type="match status" value="1"/>
</dbReference>
<dbReference type="EMBL" id="SKBQ01000038">
    <property type="protein sequence ID" value="TPX12957.1"/>
    <property type="molecule type" value="Genomic_DNA"/>
</dbReference>
<dbReference type="InParanoid" id="A0A507AZR6"/>
<dbReference type="PANTHER" id="PTHR43791:SF97">
    <property type="entry name" value="ALLANTOATE TRANSPORTER, PUTATIVE (AFU_ORTHOLOGUE AFUA_1G14700)-RELATED"/>
    <property type="match status" value="1"/>
</dbReference>
<evidence type="ECO:0000256" key="7">
    <source>
        <dbReference type="SAM" id="Phobius"/>
    </source>
</evidence>
<keyword evidence="9" id="KW-1185">Reference proteome</keyword>
<organism evidence="8 9">
    <name type="scientific">Thyridium curvatum</name>
    <dbReference type="NCBI Taxonomy" id="1093900"/>
    <lineage>
        <taxon>Eukaryota</taxon>
        <taxon>Fungi</taxon>
        <taxon>Dikarya</taxon>
        <taxon>Ascomycota</taxon>
        <taxon>Pezizomycotina</taxon>
        <taxon>Sordariomycetes</taxon>
        <taxon>Sordariomycetidae</taxon>
        <taxon>Thyridiales</taxon>
        <taxon>Thyridiaceae</taxon>
        <taxon>Thyridium</taxon>
    </lineage>
</organism>
<comment type="subcellular location">
    <subcellularLocation>
        <location evidence="1">Membrane</location>
        <topology evidence="1">Multi-pass membrane protein</topology>
    </subcellularLocation>
</comment>
<feature type="transmembrane region" description="Helical" evidence="7">
    <location>
        <begin position="61"/>
        <end position="80"/>
    </location>
</feature>
<dbReference type="GeneID" id="41974049"/>
<keyword evidence="4 7" id="KW-1133">Transmembrane helix</keyword>
<proteinExistence type="predicted"/>
<keyword evidence="5 7" id="KW-0472">Membrane</keyword>
<evidence type="ECO:0000256" key="2">
    <source>
        <dbReference type="ARBA" id="ARBA00022448"/>
    </source>
</evidence>
<comment type="caution">
    <text evidence="8">The sequence shown here is derived from an EMBL/GenBank/DDBJ whole genome shotgun (WGS) entry which is preliminary data.</text>
</comment>
<evidence type="ECO:0000256" key="3">
    <source>
        <dbReference type="ARBA" id="ARBA00022692"/>
    </source>
</evidence>
<accession>A0A507AZR6</accession>
<feature type="transmembrane region" description="Helical" evidence="7">
    <location>
        <begin position="422"/>
        <end position="441"/>
    </location>
</feature>
<reference evidence="8 9" key="1">
    <citation type="submission" date="2019-06" db="EMBL/GenBank/DDBJ databases">
        <title>Draft genome sequence of the filamentous fungus Phialemoniopsis curvata isolated from diesel fuel.</title>
        <authorList>
            <person name="Varaljay V.A."/>
            <person name="Lyon W.J."/>
            <person name="Crouch A.L."/>
            <person name="Drake C.E."/>
            <person name="Hollomon J.M."/>
            <person name="Nadeau L.J."/>
            <person name="Nunn H.S."/>
            <person name="Stevenson B.S."/>
            <person name="Bojanowski C.L."/>
            <person name="Crookes-Goodson W.J."/>
        </authorList>
    </citation>
    <scope>NUCLEOTIDE SEQUENCE [LARGE SCALE GENOMIC DNA]</scope>
    <source>
        <strain evidence="8 9">D216</strain>
    </source>
</reference>
<dbReference type="RefSeq" id="XP_030994668.1">
    <property type="nucleotide sequence ID" value="XM_031141253.1"/>
</dbReference>
<dbReference type="InterPro" id="IPR011701">
    <property type="entry name" value="MFS"/>
</dbReference>
<evidence type="ECO:0000313" key="9">
    <source>
        <dbReference type="Proteomes" id="UP000319257"/>
    </source>
</evidence>
<name>A0A507AZR6_9PEZI</name>
<dbReference type="GO" id="GO:0016020">
    <property type="term" value="C:membrane"/>
    <property type="evidence" value="ECO:0007669"/>
    <property type="project" value="UniProtKB-SubCell"/>
</dbReference>
<dbReference type="OrthoDB" id="6730379at2759"/>
<keyword evidence="3 7" id="KW-0812">Transmembrane</keyword>
<evidence type="ECO:0008006" key="10">
    <source>
        <dbReference type="Google" id="ProtNLM"/>
    </source>
</evidence>
<gene>
    <name evidence="8" type="ORF">E0L32_006602</name>
</gene>
<feature type="transmembrane region" description="Helical" evidence="7">
    <location>
        <begin position="130"/>
        <end position="148"/>
    </location>
</feature>
<feature type="transmembrane region" description="Helical" evidence="7">
    <location>
        <begin position="453"/>
        <end position="473"/>
    </location>
</feature>
<dbReference type="SUPFAM" id="SSF103473">
    <property type="entry name" value="MFS general substrate transporter"/>
    <property type="match status" value="1"/>
</dbReference>
<evidence type="ECO:0000256" key="1">
    <source>
        <dbReference type="ARBA" id="ARBA00004141"/>
    </source>
</evidence>
<evidence type="ECO:0000313" key="8">
    <source>
        <dbReference type="EMBL" id="TPX12957.1"/>
    </source>
</evidence>
<evidence type="ECO:0000256" key="4">
    <source>
        <dbReference type="ARBA" id="ARBA00022989"/>
    </source>
</evidence>
<dbReference type="InterPro" id="IPR036259">
    <property type="entry name" value="MFS_trans_sf"/>
</dbReference>
<evidence type="ECO:0000256" key="5">
    <source>
        <dbReference type="ARBA" id="ARBA00023136"/>
    </source>
</evidence>
<sequence length="547" mass="60953">MAPSDTIIDAQSVQSAHASEKQAGSPPKEKGDIALGLANELDAGYELSPALERRVLRKIDFILLPLISCTAVLSFLDKVSNNFANNYGLSVALGMRGDQFSWSASIFYFAFLVWQPAVSYMTQHFPLGKVVAVNCVGWGLMVLGQGFVKNYAGFLVLRFFQGLFEACVLPTFQMMCSIWWTREEQSLRTAFWFNSLSGVLSGLFAYAIGQWHVQPGFKLYQYLYITYGSFTCGWGIMLFFALPDSPVTAWFLNHEERLAAVARVSRNQTGMINREFKREQAIEALLDFKTWYYVFFAFVSNIVNGGLNAFSTVLIKGFGFSEFFHSSSENVLCITAAESRVACTTFLLSSLTDEFHPGALDTTLLSMPHGFISTAVNIVIGLFISYTLNNRLFYMSAIILIPIAGTAIQFALFGGARGPRLLGYYLTGAYNSPYVMLLALIASNTAGTTKKVVVSGMVWVSYCVGNIVGPFFFRDEDKPLYRMGVGMMLGSFALQAFLSLGFRGYLMWLNKQKDREADAVRDQEEDNAAHAFADLTDKQNKSFRYTY</sequence>
<feature type="transmembrane region" description="Helical" evidence="7">
    <location>
        <begin position="219"/>
        <end position="242"/>
    </location>
</feature>
<feature type="transmembrane region" description="Helical" evidence="7">
    <location>
        <begin position="485"/>
        <end position="506"/>
    </location>
</feature>
<dbReference type="GO" id="GO:0022857">
    <property type="term" value="F:transmembrane transporter activity"/>
    <property type="evidence" value="ECO:0007669"/>
    <property type="project" value="InterPro"/>
</dbReference>
<keyword evidence="2" id="KW-0813">Transport</keyword>
<feature type="transmembrane region" description="Helical" evidence="7">
    <location>
        <begin position="160"/>
        <end position="180"/>
    </location>
</feature>
<evidence type="ECO:0000256" key="6">
    <source>
        <dbReference type="SAM" id="MobiDB-lite"/>
    </source>
</evidence>
<feature type="transmembrane region" description="Helical" evidence="7">
    <location>
        <begin position="291"/>
        <end position="315"/>
    </location>
</feature>
<feature type="transmembrane region" description="Helical" evidence="7">
    <location>
        <begin position="100"/>
        <end position="118"/>
    </location>
</feature>
<feature type="transmembrane region" description="Helical" evidence="7">
    <location>
        <begin position="367"/>
        <end position="386"/>
    </location>
</feature>
<dbReference type="AlphaFoldDB" id="A0A507AZR6"/>
<protein>
    <recommendedName>
        <fullName evidence="10">Allantoate permease</fullName>
    </recommendedName>
</protein>
<dbReference type="Proteomes" id="UP000319257">
    <property type="component" value="Unassembled WGS sequence"/>
</dbReference>
<dbReference type="Gene3D" id="1.20.1250.20">
    <property type="entry name" value="MFS general substrate transporter like domains"/>
    <property type="match status" value="1"/>
</dbReference>
<dbReference type="Pfam" id="PF07690">
    <property type="entry name" value="MFS_1"/>
    <property type="match status" value="1"/>
</dbReference>
<feature type="transmembrane region" description="Helical" evidence="7">
    <location>
        <begin position="393"/>
        <end position="416"/>
    </location>
</feature>